<dbReference type="InterPro" id="IPR003669">
    <property type="entry name" value="Thymidylate_synthase_ThyX"/>
</dbReference>
<dbReference type="EMBL" id="LAZR01028861">
    <property type="protein sequence ID" value="KKL61299.1"/>
    <property type="molecule type" value="Genomic_DNA"/>
</dbReference>
<dbReference type="PANTHER" id="PTHR34934">
    <property type="entry name" value="FLAVIN-DEPENDENT THYMIDYLATE SYNTHASE"/>
    <property type="match status" value="1"/>
</dbReference>
<dbReference type="GO" id="GO:0004799">
    <property type="term" value="F:thymidylate synthase activity"/>
    <property type="evidence" value="ECO:0007669"/>
    <property type="project" value="TreeGrafter"/>
</dbReference>
<dbReference type="Pfam" id="PF02511">
    <property type="entry name" value="Thy1"/>
    <property type="match status" value="1"/>
</dbReference>
<sequence length="217" mass="24675">MNYGTKVTLLGKTFLTEPGGYSTILEEASDDYIESVSEAEALVEYAGRLCWNSEDKLGETKDRVQKWIGVGHESLLEHASMTFLIEGSRVFTHQLVRHRIASYSQRSQRFVKETEVSVIIPPQVGEHPELGPESAKLMEAIWAFYKKQLSYGVKADQARYVLPNATRTQIATTMNFRELRHFIRLRTSKKASGEMREIADQIRGICKEEAPSVFEDL</sequence>
<dbReference type="NCBIfam" id="TIGR02170">
    <property type="entry name" value="thyX"/>
    <property type="match status" value="1"/>
</dbReference>
<dbReference type="GO" id="GO:0070402">
    <property type="term" value="F:NADPH binding"/>
    <property type="evidence" value="ECO:0007669"/>
    <property type="project" value="TreeGrafter"/>
</dbReference>
<evidence type="ECO:0000313" key="1">
    <source>
        <dbReference type="EMBL" id="KKL61299.1"/>
    </source>
</evidence>
<dbReference type="GO" id="GO:0050660">
    <property type="term" value="F:flavin adenine dinucleotide binding"/>
    <property type="evidence" value="ECO:0007669"/>
    <property type="project" value="InterPro"/>
</dbReference>
<proteinExistence type="predicted"/>
<reference evidence="1" key="1">
    <citation type="journal article" date="2015" name="Nature">
        <title>Complex archaea that bridge the gap between prokaryotes and eukaryotes.</title>
        <authorList>
            <person name="Spang A."/>
            <person name="Saw J.H."/>
            <person name="Jorgensen S.L."/>
            <person name="Zaremba-Niedzwiedzka K."/>
            <person name="Martijn J."/>
            <person name="Lind A.E."/>
            <person name="van Eijk R."/>
            <person name="Schleper C."/>
            <person name="Guy L."/>
            <person name="Ettema T.J."/>
        </authorList>
    </citation>
    <scope>NUCLEOTIDE SEQUENCE</scope>
</reference>
<dbReference type="InterPro" id="IPR036098">
    <property type="entry name" value="Thymidylate_synthase_ThyX_sf"/>
</dbReference>
<dbReference type="SUPFAM" id="SSF69796">
    <property type="entry name" value="Thymidylate synthase-complementing protein Thy1"/>
    <property type="match status" value="1"/>
</dbReference>
<dbReference type="GO" id="GO:0006231">
    <property type="term" value="P:dTMP biosynthetic process"/>
    <property type="evidence" value="ECO:0007669"/>
    <property type="project" value="InterPro"/>
</dbReference>
<dbReference type="PROSITE" id="PS51331">
    <property type="entry name" value="THYX"/>
    <property type="match status" value="1"/>
</dbReference>
<dbReference type="AlphaFoldDB" id="A0A0F9DI54"/>
<dbReference type="PANTHER" id="PTHR34934:SF1">
    <property type="entry name" value="FLAVIN-DEPENDENT THYMIDYLATE SYNTHASE"/>
    <property type="match status" value="1"/>
</dbReference>
<organism evidence="1">
    <name type="scientific">marine sediment metagenome</name>
    <dbReference type="NCBI Taxonomy" id="412755"/>
    <lineage>
        <taxon>unclassified sequences</taxon>
        <taxon>metagenomes</taxon>
        <taxon>ecological metagenomes</taxon>
    </lineage>
</organism>
<protein>
    <recommendedName>
        <fullName evidence="2">Thymidylate synthase (FAD)</fullName>
    </recommendedName>
</protein>
<accession>A0A0F9DI54</accession>
<dbReference type="Gene3D" id="3.30.1360.170">
    <property type="match status" value="1"/>
</dbReference>
<dbReference type="CDD" id="cd20175">
    <property type="entry name" value="ThyX"/>
    <property type="match status" value="1"/>
</dbReference>
<comment type="caution">
    <text evidence="1">The sequence shown here is derived from an EMBL/GenBank/DDBJ whole genome shotgun (WGS) entry which is preliminary data.</text>
</comment>
<name>A0A0F9DI54_9ZZZZ</name>
<dbReference type="GO" id="GO:0050797">
    <property type="term" value="F:thymidylate synthase (FAD) activity"/>
    <property type="evidence" value="ECO:0007669"/>
    <property type="project" value="InterPro"/>
</dbReference>
<evidence type="ECO:0008006" key="2">
    <source>
        <dbReference type="Google" id="ProtNLM"/>
    </source>
</evidence>
<gene>
    <name evidence="1" type="ORF">LCGC14_2196670</name>
</gene>